<dbReference type="SUPFAM" id="SSF53613">
    <property type="entry name" value="Ribokinase-like"/>
    <property type="match status" value="1"/>
</dbReference>
<evidence type="ECO:0000256" key="11">
    <source>
        <dbReference type="ARBA" id="ARBA00023235"/>
    </source>
</evidence>
<dbReference type="PROSITE" id="PS51383">
    <property type="entry name" value="YJEF_C_3"/>
    <property type="match status" value="1"/>
</dbReference>
<accession>A0A2T6BS32</accession>
<dbReference type="GO" id="GO:0052856">
    <property type="term" value="F:NAD(P)HX epimerase activity"/>
    <property type="evidence" value="ECO:0007669"/>
    <property type="project" value="UniProtKB-UniRule"/>
</dbReference>
<comment type="function">
    <text evidence="14 19">Bifunctional enzyme that catalyzes the epimerization of the S- and R-forms of NAD(P)HX and the dehydration of the S-form of NAD(P)HX at the expense of ADP, which is converted to AMP. This allows the repair of both epimers of NAD(P)HX, a damaged form of NAD(P)H that is a result of enzymatic or heat-dependent hydration.</text>
</comment>
<gene>
    <name evidence="17" type="primary">nnrD</name>
    <name evidence="18" type="synonym">nnrE</name>
    <name evidence="22" type="ORF">C8P63_11472</name>
</gene>
<keyword evidence="8 17" id="KW-0521">NADP</keyword>
<evidence type="ECO:0000313" key="22">
    <source>
        <dbReference type="EMBL" id="PTX58890.1"/>
    </source>
</evidence>
<comment type="function">
    <text evidence="18">Catalyzes the epimerization of the S- and R-forms of NAD(P)HX, a damaged form of NAD(P)H that is a result of enzymatic or heat-dependent hydration. This is a prerequisite for the S-specific NAD(P)H-hydrate dehydratase to allow the repair of both epimers of NAD(P)HX.</text>
</comment>
<dbReference type="EMBL" id="QBKR01000014">
    <property type="protein sequence ID" value="PTX58890.1"/>
    <property type="molecule type" value="Genomic_DNA"/>
</dbReference>
<evidence type="ECO:0000256" key="3">
    <source>
        <dbReference type="ARBA" id="ARBA00006001"/>
    </source>
</evidence>
<dbReference type="SUPFAM" id="SSF64153">
    <property type="entry name" value="YjeF N-terminal domain-like"/>
    <property type="match status" value="1"/>
</dbReference>
<dbReference type="Proteomes" id="UP000244240">
    <property type="component" value="Unassembled WGS sequence"/>
</dbReference>
<dbReference type="HAMAP" id="MF_01965">
    <property type="entry name" value="NADHX_dehydratase"/>
    <property type="match status" value="1"/>
</dbReference>
<comment type="cofactor">
    <cofactor evidence="18 19">
        <name>K(+)</name>
        <dbReference type="ChEBI" id="CHEBI:29103"/>
    </cofactor>
    <text evidence="18 19">Binds 1 potassium ion per subunit.</text>
</comment>
<feature type="binding site" evidence="17">
    <location>
        <position position="453"/>
    </location>
    <ligand>
        <name>(6S)-NADPHX</name>
        <dbReference type="ChEBI" id="CHEBI:64076"/>
    </ligand>
</feature>
<comment type="function">
    <text evidence="17">Catalyzes the dehydration of the S-form of NAD(P)HX at the expense of ADP, which is converted to AMP. Together with NAD(P)HX epimerase, which catalyzes the epimerization of the S- and R-forms, the enzyme allows the repair of both epimers of NAD(P)HX, a damaged form of NAD(P)H that is a result of enzymatic or heat-dependent hydration.</text>
</comment>
<evidence type="ECO:0000256" key="17">
    <source>
        <dbReference type="HAMAP-Rule" id="MF_01965"/>
    </source>
</evidence>
<dbReference type="InterPro" id="IPR036652">
    <property type="entry name" value="YjeF_N_dom_sf"/>
</dbReference>
<evidence type="ECO:0000256" key="15">
    <source>
        <dbReference type="ARBA" id="ARBA00048238"/>
    </source>
</evidence>
<evidence type="ECO:0000256" key="12">
    <source>
        <dbReference type="ARBA" id="ARBA00023239"/>
    </source>
</evidence>
<keyword evidence="13" id="KW-0511">Multifunctional enzyme</keyword>
<feature type="binding site" evidence="17">
    <location>
        <begin position="423"/>
        <end position="427"/>
    </location>
    <ligand>
        <name>AMP</name>
        <dbReference type="ChEBI" id="CHEBI:456215"/>
    </ligand>
</feature>
<feature type="domain" description="YjeF N-terminal" evidence="21">
    <location>
        <begin position="9"/>
        <end position="219"/>
    </location>
</feature>
<dbReference type="Pfam" id="PF03853">
    <property type="entry name" value="YjeF_N"/>
    <property type="match status" value="1"/>
</dbReference>
<protein>
    <recommendedName>
        <fullName evidence="19">Bifunctional NAD(P)H-hydrate repair enzyme</fullName>
    </recommendedName>
    <alternativeName>
        <fullName evidence="19">Nicotinamide nucleotide repair protein</fullName>
    </alternativeName>
    <domain>
        <recommendedName>
            <fullName evidence="19">ADP-dependent (S)-NAD(P)H-hydrate dehydratase</fullName>
            <ecNumber evidence="19">4.2.1.136</ecNumber>
        </recommendedName>
        <alternativeName>
            <fullName evidence="19">ADP-dependent NAD(P)HX dehydratase</fullName>
        </alternativeName>
    </domain>
    <domain>
        <recommendedName>
            <fullName evidence="19">NAD(P)H-hydrate epimerase</fullName>
            <ecNumber evidence="19">5.1.99.6</ecNumber>
        </recommendedName>
    </domain>
</protein>
<evidence type="ECO:0000256" key="2">
    <source>
        <dbReference type="ARBA" id="ARBA00000909"/>
    </source>
</evidence>
<evidence type="ECO:0000256" key="18">
    <source>
        <dbReference type="HAMAP-Rule" id="MF_01966"/>
    </source>
</evidence>
<comment type="caution">
    <text evidence="18">Lacks conserved residue(s) required for the propagation of feature annotation.</text>
</comment>
<comment type="cofactor">
    <cofactor evidence="17">
        <name>Mg(2+)</name>
        <dbReference type="ChEBI" id="CHEBI:18420"/>
    </cofactor>
</comment>
<dbReference type="OrthoDB" id="9806925at2"/>
<evidence type="ECO:0000256" key="10">
    <source>
        <dbReference type="ARBA" id="ARBA00023027"/>
    </source>
</evidence>
<dbReference type="InterPro" id="IPR030677">
    <property type="entry name" value="Nnr"/>
</dbReference>
<comment type="caution">
    <text evidence="22">The sequence shown here is derived from an EMBL/GenBank/DDBJ whole genome shotgun (WGS) entry which is preliminary data.</text>
</comment>
<name>A0A2T6BS32_9BACL</name>
<dbReference type="InterPro" id="IPR000631">
    <property type="entry name" value="CARKD"/>
</dbReference>
<dbReference type="NCBIfam" id="TIGR00196">
    <property type="entry name" value="yjeF_cterm"/>
    <property type="match status" value="1"/>
</dbReference>
<dbReference type="GO" id="GO:0046496">
    <property type="term" value="P:nicotinamide nucleotide metabolic process"/>
    <property type="evidence" value="ECO:0007669"/>
    <property type="project" value="UniProtKB-UniRule"/>
</dbReference>
<comment type="similarity">
    <text evidence="17">Belongs to the NnrD/CARKD family.</text>
</comment>
<dbReference type="InterPro" id="IPR017953">
    <property type="entry name" value="Carbohydrate_kinase_pred_CS"/>
</dbReference>
<evidence type="ECO:0000256" key="4">
    <source>
        <dbReference type="ARBA" id="ARBA00009524"/>
    </source>
</evidence>
<keyword evidence="7 17" id="KW-0067">ATP-binding</keyword>
<keyword evidence="5 18" id="KW-0479">Metal-binding</keyword>
<dbReference type="RefSeq" id="WP_108024086.1">
    <property type="nucleotide sequence ID" value="NZ_QBKR01000014.1"/>
</dbReference>
<comment type="catalytic activity">
    <reaction evidence="2 18 19">
        <text>(6R)-NADPHX = (6S)-NADPHX</text>
        <dbReference type="Rhea" id="RHEA:32227"/>
        <dbReference type="ChEBI" id="CHEBI:64076"/>
        <dbReference type="ChEBI" id="CHEBI:64077"/>
        <dbReference type="EC" id="5.1.99.6"/>
    </reaction>
</comment>
<dbReference type="Gene3D" id="3.40.1190.20">
    <property type="match status" value="1"/>
</dbReference>
<comment type="catalytic activity">
    <reaction evidence="1 18 19">
        <text>(6R)-NADHX = (6S)-NADHX</text>
        <dbReference type="Rhea" id="RHEA:32215"/>
        <dbReference type="ChEBI" id="CHEBI:64074"/>
        <dbReference type="ChEBI" id="CHEBI:64075"/>
        <dbReference type="EC" id="5.1.99.6"/>
    </reaction>
</comment>
<proteinExistence type="inferred from homology"/>
<comment type="subunit">
    <text evidence="17">Homotetramer.</text>
</comment>
<dbReference type="PIRSF" id="PIRSF017184">
    <property type="entry name" value="Nnr"/>
    <property type="match status" value="1"/>
</dbReference>
<evidence type="ECO:0000259" key="21">
    <source>
        <dbReference type="PROSITE" id="PS51385"/>
    </source>
</evidence>
<dbReference type="GO" id="GO:0110051">
    <property type="term" value="P:metabolite repair"/>
    <property type="evidence" value="ECO:0007669"/>
    <property type="project" value="TreeGrafter"/>
</dbReference>
<comment type="catalytic activity">
    <reaction evidence="16 17 19">
        <text>(6S)-NADPHX + ADP = AMP + phosphate + NADPH + H(+)</text>
        <dbReference type="Rhea" id="RHEA:32235"/>
        <dbReference type="ChEBI" id="CHEBI:15378"/>
        <dbReference type="ChEBI" id="CHEBI:43474"/>
        <dbReference type="ChEBI" id="CHEBI:57783"/>
        <dbReference type="ChEBI" id="CHEBI:64076"/>
        <dbReference type="ChEBI" id="CHEBI:456215"/>
        <dbReference type="ChEBI" id="CHEBI:456216"/>
        <dbReference type="EC" id="4.2.1.136"/>
    </reaction>
</comment>
<comment type="similarity">
    <text evidence="3 19">In the N-terminal section; belongs to the NnrE/AIBP family.</text>
</comment>
<dbReference type="AlphaFoldDB" id="A0A2T6BS32"/>
<feature type="binding site" evidence="17">
    <location>
        <position position="452"/>
    </location>
    <ligand>
        <name>AMP</name>
        <dbReference type="ChEBI" id="CHEBI:456215"/>
    </ligand>
</feature>
<evidence type="ECO:0000256" key="13">
    <source>
        <dbReference type="ARBA" id="ARBA00023268"/>
    </source>
</evidence>
<comment type="similarity">
    <text evidence="18">Belongs to the NnrE/AIBP family.</text>
</comment>
<feature type="domain" description="YjeF C-terminal" evidence="20">
    <location>
        <begin position="229"/>
        <end position="511"/>
    </location>
</feature>
<keyword evidence="12 17" id="KW-0456">Lyase</keyword>
<comment type="catalytic activity">
    <reaction evidence="15 17 19">
        <text>(6S)-NADHX + ADP = AMP + phosphate + NADH + H(+)</text>
        <dbReference type="Rhea" id="RHEA:32223"/>
        <dbReference type="ChEBI" id="CHEBI:15378"/>
        <dbReference type="ChEBI" id="CHEBI:43474"/>
        <dbReference type="ChEBI" id="CHEBI:57945"/>
        <dbReference type="ChEBI" id="CHEBI:64074"/>
        <dbReference type="ChEBI" id="CHEBI:456215"/>
        <dbReference type="ChEBI" id="CHEBI:456216"/>
        <dbReference type="EC" id="4.2.1.136"/>
    </reaction>
</comment>
<dbReference type="CDD" id="cd01171">
    <property type="entry name" value="YXKO-related"/>
    <property type="match status" value="1"/>
</dbReference>
<feature type="binding site" evidence="18">
    <location>
        <position position="128"/>
    </location>
    <ligand>
        <name>K(+)</name>
        <dbReference type="ChEBI" id="CHEBI:29103"/>
    </ligand>
</feature>
<feature type="binding site" evidence="17">
    <location>
        <position position="386"/>
    </location>
    <ligand>
        <name>(6S)-NADPHX</name>
        <dbReference type="ChEBI" id="CHEBI:64076"/>
    </ligand>
</feature>
<dbReference type="GO" id="GO:0052855">
    <property type="term" value="F:ADP-dependent NAD(P)H-hydrate dehydratase activity"/>
    <property type="evidence" value="ECO:0007669"/>
    <property type="project" value="UniProtKB-UniRule"/>
</dbReference>
<dbReference type="HAMAP" id="MF_01966">
    <property type="entry name" value="NADHX_epimerase"/>
    <property type="match status" value="1"/>
</dbReference>
<feature type="binding site" evidence="18">
    <location>
        <position position="58"/>
    </location>
    <ligand>
        <name>K(+)</name>
        <dbReference type="ChEBI" id="CHEBI:29103"/>
    </ligand>
</feature>
<evidence type="ECO:0000256" key="7">
    <source>
        <dbReference type="ARBA" id="ARBA00022840"/>
    </source>
</evidence>
<organism evidence="22 23">
    <name type="scientific">Melghirimyces profundicolus</name>
    <dbReference type="NCBI Taxonomy" id="1242148"/>
    <lineage>
        <taxon>Bacteria</taxon>
        <taxon>Bacillati</taxon>
        <taxon>Bacillota</taxon>
        <taxon>Bacilli</taxon>
        <taxon>Bacillales</taxon>
        <taxon>Thermoactinomycetaceae</taxon>
        <taxon>Melghirimyces</taxon>
    </lineage>
</organism>
<evidence type="ECO:0000256" key="5">
    <source>
        <dbReference type="ARBA" id="ARBA00022723"/>
    </source>
</evidence>
<keyword evidence="9 18" id="KW-0630">Potassium</keyword>
<evidence type="ECO:0000256" key="16">
    <source>
        <dbReference type="ARBA" id="ARBA00049209"/>
    </source>
</evidence>
<evidence type="ECO:0000256" key="9">
    <source>
        <dbReference type="ARBA" id="ARBA00022958"/>
    </source>
</evidence>
<dbReference type="PROSITE" id="PS01050">
    <property type="entry name" value="YJEF_C_2"/>
    <property type="match status" value="1"/>
</dbReference>
<comment type="similarity">
    <text evidence="4 19">In the C-terminal section; belongs to the NnrD/CARKD family.</text>
</comment>
<dbReference type="PROSITE" id="PS51385">
    <property type="entry name" value="YJEF_N"/>
    <property type="match status" value="1"/>
</dbReference>
<keyword evidence="10 17" id="KW-0520">NAD</keyword>
<feature type="binding site" evidence="18">
    <location>
        <begin position="132"/>
        <end position="138"/>
    </location>
    <ligand>
        <name>(6S)-NADPHX</name>
        <dbReference type="ChEBI" id="CHEBI:64076"/>
    </ligand>
</feature>
<dbReference type="InterPro" id="IPR029056">
    <property type="entry name" value="Ribokinase-like"/>
</dbReference>
<dbReference type="Pfam" id="PF01256">
    <property type="entry name" value="Carb_kinase"/>
    <property type="match status" value="1"/>
</dbReference>
<feature type="binding site" evidence="17">
    <location>
        <position position="335"/>
    </location>
    <ligand>
        <name>(6S)-NADPHX</name>
        <dbReference type="ChEBI" id="CHEBI:64076"/>
    </ligand>
</feature>
<dbReference type="Gene3D" id="3.40.50.10260">
    <property type="entry name" value="YjeF N-terminal domain"/>
    <property type="match status" value="1"/>
</dbReference>
<feature type="binding site" evidence="18">
    <location>
        <position position="162"/>
    </location>
    <ligand>
        <name>(6S)-NADPHX</name>
        <dbReference type="ChEBI" id="CHEBI:64076"/>
    </ligand>
</feature>
<keyword evidence="6 17" id="KW-0547">Nucleotide-binding</keyword>
<dbReference type="PANTHER" id="PTHR12592">
    <property type="entry name" value="ATP-DEPENDENT (S)-NAD(P)H-HYDRATE DEHYDRATASE FAMILY MEMBER"/>
    <property type="match status" value="1"/>
</dbReference>
<evidence type="ECO:0000313" key="23">
    <source>
        <dbReference type="Proteomes" id="UP000244240"/>
    </source>
</evidence>
<dbReference type="InterPro" id="IPR004443">
    <property type="entry name" value="YjeF_N_dom"/>
</dbReference>
<dbReference type="PANTHER" id="PTHR12592:SF0">
    <property type="entry name" value="ATP-DEPENDENT (S)-NAD(P)H-HYDRATE DEHYDRATASE"/>
    <property type="match status" value="1"/>
</dbReference>
<sequence length="512" mass="54134">MYLYTAQEMRDLDRYTIESMGMPGVALMENAGGACARTLMKRFPEAKRVVVLAGSGNNGGDGFVIARYLSTAGWNVSVWRSGPAEKMSPETRAFHEVCRNMGLAVKPFEPGREGELTTDLGQADVAVDALLGTGVRGELREPVRRIVQTLNRSRPPFLLSVDVPSGVNTDTGEVAGEAVHADLTVTFAAPKWCHYLLPGAKACGEVEVAPIGIPQAAVERHPPRTRINGPALWEDHLLPRSRWSHKGTHGHLLVLGGSRGMLGAAALSGMAALRTGAGMVTLGVPQGQEIPLSAKVTEALVWGWPEGDDRCFTRATPPDWEKRLSGFDAVAVGPGLGRFDGETEWLEDLLFSIPCPLVLDADALNGLAGNPSILKKRGKPTVLTPHPGEMARLTGISVKEVESSRHRIALELAEKTGAAVVLKGTYTVIAFPDGRQVVNTTGTPALAKAGSGDVLTGVLGALLARGLPVESAIPLGVHLHGLAGRLAVTASDHSVLASDVIEKIGDALHQAR</sequence>
<evidence type="ECO:0000256" key="14">
    <source>
        <dbReference type="ARBA" id="ARBA00025153"/>
    </source>
</evidence>
<dbReference type="NCBIfam" id="TIGR00197">
    <property type="entry name" value="yjeF_nterm"/>
    <property type="match status" value="1"/>
</dbReference>
<feature type="binding site" evidence="18">
    <location>
        <position position="165"/>
    </location>
    <ligand>
        <name>K(+)</name>
        <dbReference type="ChEBI" id="CHEBI:29103"/>
    </ligand>
</feature>
<evidence type="ECO:0000256" key="6">
    <source>
        <dbReference type="ARBA" id="ARBA00022741"/>
    </source>
</evidence>
<feature type="binding site" evidence="18">
    <location>
        <begin position="57"/>
        <end position="61"/>
    </location>
    <ligand>
        <name>(6S)-NADPHX</name>
        <dbReference type="ChEBI" id="CHEBI:64076"/>
    </ligand>
</feature>
<keyword evidence="11 18" id="KW-0413">Isomerase</keyword>
<dbReference type="EC" id="4.2.1.136" evidence="19"/>
<keyword evidence="23" id="KW-1185">Reference proteome</keyword>
<evidence type="ECO:0000256" key="19">
    <source>
        <dbReference type="PIRNR" id="PIRNR017184"/>
    </source>
</evidence>
<evidence type="ECO:0000259" key="20">
    <source>
        <dbReference type="PROSITE" id="PS51383"/>
    </source>
</evidence>
<dbReference type="GO" id="GO:0005524">
    <property type="term" value="F:ATP binding"/>
    <property type="evidence" value="ECO:0007669"/>
    <property type="project" value="UniProtKB-UniRule"/>
</dbReference>
<evidence type="ECO:0000256" key="8">
    <source>
        <dbReference type="ARBA" id="ARBA00022857"/>
    </source>
</evidence>
<dbReference type="EC" id="5.1.99.6" evidence="19"/>
<dbReference type="GO" id="GO:0046872">
    <property type="term" value="F:metal ion binding"/>
    <property type="evidence" value="ECO:0007669"/>
    <property type="project" value="UniProtKB-UniRule"/>
</dbReference>
<evidence type="ECO:0000256" key="1">
    <source>
        <dbReference type="ARBA" id="ARBA00000013"/>
    </source>
</evidence>
<reference evidence="22 23" key="1">
    <citation type="submission" date="2018-04" db="EMBL/GenBank/DDBJ databases">
        <title>Genomic Encyclopedia of Archaeal and Bacterial Type Strains, Phase II (KMG-II): from individual species to whole genera.</title>
        <authorList>
            <person name="Goeker M."/>
        </authorList>
    </citation>
    <scope>NUCLEOTIDE SEQUENCE [LARGE SCALE GENOMIC DNA]</scope>
    <source>
        <strain evidence="22 23">DSM 45787</strain>
    </source>
</reference>
<feature type="binding site" evidence="17">
    <location>
        <position position="264"/>
    </location>
    <ligand>
        <name>(6S)-NADPHX</name>
        <dbReference type="ChEBI" id="CHEBI:64076"/>
    </ligand>
</feature>